<keyword evidence="1" id="KW-1133">Transmembrane helix</keyword>
<dbReference type="PANTHER" id="PTHR10422:SF38">
    <property type="entry name" value="CYTOCHROME B SUBUNIT OF NITRIC OXIDE REDUCTASE"/>
    <property type="match status" value="1"/>
</dbReference>
<feature type="transmembrane region" description="Helical" evidence="1">
    <location>
        <begin position="515"/>
        <end position="538"/>
    </location>
</feature>
<feature type="transmembrane region" description="Helical" evidence="1">
    <location>
        <begin position="585"/>
        <end position="608"/>
    </location>
</feature>
<evidence type="ECO:0000256" key="1">
    <source>
        <dbReference type="SAM" id="Phobius"/>
    </source>
</evidence>
<dbReference type="InterPro" id="IPR000883">
    <property type="entry name" value="Cyt_C_Oxase_1"/>
</dbReference>
<keyword evidence="1" id="KW-0812">Transmembrane</keyword>
<dbReference type="InterPro" id="IPR036927">
    <property type="entry name" value="Cyt_c_oxase-like_su1_sf"/>
</dbReference>
<feature type="transmembrane region" description="Helical" evidence="1">
    <location>
        <begin position="362"/>
        <end position="384"/>
    </location>
</feature>
<proteinExistence type="predicted"/>
<dbReference type="OrthoDB" id="9767153at2"/>
<dbReference type="STRING" id="322095.HMPREF3185_00712"/>
<dbReference type="SUPFAM" id="SSF81442">
    <property type="entry name" value="Cytochrome c oxidase subunit I-like"/>
    <property type="match status" value="1"/>
</dbReference>
<evidence type="ECO:0000313" key="3">
    <source>
        <dbReference type="EMBL" id="KXB76954.1"/>
    </source>
</evidence>
<feature type="transmembrane region" description="Helical" evidence="1">
    <location>
        <begin position="411"/>
        <end position="432"/>
    </location>
</feature>
<feature type="transmembrane region" description="Helical" evidence="1">
    <location>
        <begin position="477"/>
        <end position="503"/>
    </location>
</feature>
<dbReference type="PANTHER" id="PTHR10422">
    <property type="entry name" value="CYTOCHROME C OXIDASE SUBUNIT 1"/>
    <property type="match status" value="1"/>
</dbReference>
<feature type="domain" description="Nitric oxide reductase subunit B cytochrome c-like" evidence="2">
    <location>
        <begin position="36"/>
        <end position="217"/>
    </location>
</feature>
<dbReference type="GO" id="GO:0004129">
    <property type="term" value="F:cytochrome-c oxidase activity"/>
    <property type="evidence" value="ECO:0007669"/>
    <property type="project" value="InterPro"/>
</dbReference>
<protein>
    <submittedName>
        <fullName evidence="3">Nitric oxide reductase, NorZ</fullName>
    </submittedName>
</protein>
<dbReference type="Pfam" id="PF22085">
    <property type="entry name" value="NorB_cytochrome_c-like"/>
    <property type="match status" value="1"/>
</dbReference>
<feature type="transmembrane region" description="Helical" evidence="1">
    <location>
        <begin position="7"/>
        <end position="26"/>
    </location>
</feature>
<dbReference type="GO" id="GO:0016020">
    <property type="term" value="C:membrane"/>
    <property type="evidence" value="ECO:0007669"/>
    <property type="project" value="InterPro"/>
</dbReference>
<dbReference type="PATRIC" id="fig|322095.3.peg.703"/>
<dbReference type="GO" id="GO:0020037">
    <property type="term" value="F:heme binding"/>
    <property type="evidence" value="ECO:0007669"/>
    <property type="project" value="InterPro"/>
</dbReference>
<organism evidence="3 4">
    <name type="scientific">Porphyromonas somerae</name>
    <dbReference type="NCBI Taxonomy" id="322095"/>
    <lineage>
        <taxon>Bacteria</taxon>
        <taxon>Pseudomonadati</taxon>
        <taxon>Bacteroidota</taxon>
        <taxon>Bacteroidia</taxon>
        <taxon>Bacteroidales</taxon>
        <taxon>Porphyromonadaceae</taxon>
        <taxon>Porphyromonas</taxon>
    </lineage>
</organism>
<feature type="transmembrane region" description="Helical" evidence="1">
    <location>
        <begin position="663"/>
        <end position="686"/>
    </location>
</feature>
<keyword evidence="1" id="KW-0472">Membrane</keyword>
<name>A0A134BAK9_9PORP</name>
<comment type="caution">
    <text evidence="3">The sequence shown here is derived from an EMBL/GenBank/DDBJ whole genome shotgun (WGS) entry which is preliminary data.</text>
</comment>
<reference evidence="4" key="1">
    <citation type="submission" date="2016-01" db="EMBL/GenBank/DDBJ databases">
        <authorList>
            <person name="Mitreva M."/>
            <person name="Pepin K.H."/>
            <person name="Mihindukulasuriya K.A."/>
            <person name="Fulton R."/>
            <person name="Fronick C."/>
            <person name="O'Laughlin M."/>
            <person name="Miner T."/>
            <person name="Herter B."/>
            <person name="Rosa B.A."/>
            <person name="Cordes M."/>
            <person name="Tomlinson C."/>
            <person name="Wollam A."/>
            <person name="Palsikar V.B."/>
            <person name="Mardis E.R."/>
            <person name="Wilson R.K."/>
        </authorList>
    </citation>
    <scope>NUCLEOTIDE SEQUENCE [LARGE SCALE GENOMIC DNA]</scope>
    <source>
        <strain evidence="4">KA00683</strain>
    </source>
</reference>
<keyword evidence="4" id="KW-1185">Reference proteome</keyword>
<feature type="transmembrane region" description="Helical" evidence="1">
    <location>
        <begin position="283"/>
        <end position="306"/>
    </location>
</feature>
<dbReference type="RefSeq" id="WP_060935151.1">
    <property type="nucleotide sequence ID" value="NZ_KQ960433.1"/>
</dbReference>
<feature type="transmembrane region" description="Helical" evidence="1">
    <location>
        <begin position="722"/>
        <end position="742"/>
    </location>
</feature>
<feature type="transmembrane region" description="Helical" evidence="1">
    <location>
        <begin position="544"/>
        <end position="564"/>
    </location>
</feature>
<dbReference type="Pfam" id="PF00115">
    <property type="entry name" value="COX1"/>
    <property type="match status" value="1"/>
</dbReference>
<feature type="transmembrane region" description="Helical" evidence="1">
    <location>
        <begin position="229"/>
        <end position="252"/>
    </location>
</feature>
<feature type="transmembrane region" description="Helical" evidence="1">
    <location>
        <begin position="444"/>
        <end position="465"/>
    </location>
</feature>
<feature type="transmembrane region" description="Helical" evidence="1">
    <location>
        <begin position="328"/>
        <end position="350"/>
    </location>
</feature>
<dbReference type="EMBL" id="LSDK01000051">
    <property type="protein sequence ID" value="KXB76954.1"/>
    <property type="molecule type" value="Genomic_DNA"/>
</dbReference>
<feature type="transmembrane region" description="Helical" evidence="1">
    <location>
        <begin position="628"/>
        <end position="651"/>
    </location>
</feature>
<evidence type="ECO:0000259" key="2">
    <source>
        <dbReference type="Pfam" id="PF22085"/>
    </source>
</evidence>
<sequence>MTPKKLWYALAAVILLSFGVLGFFGLEIFRTMPPFPTKVVTTDGTTLFEGQDIKDGQNVWQSIGGQTVGSVWGHGAYIAPDWSADYLHREAELLLKKLAERDGLDYASLPAAEQAKYQVLLREELRKNTFDEATGVITYSPLRAEVAHELGAYYAKLFLGDNSPEFVKLRSAYALRAKSIEDPRKMEQMSAFFAWASWVCVTNRPGTDVSYTNNWPHDPTIGNIAPTSLHLWSGFSVLMLLTCVGILVYYYAQSKEDEVGVLPTSDPLRGMKPTPSMRATTKYIWIVSILILVQMVLGAITAHYGVEGDALFGLPIQDFLPQAVSRSWHVQLAILWIATSWLATGLYIAPAVSGVEPKFQRLGVNVLFGALLFVVVGSLVGQWFGVMQKLGLIENFWLGHQGYEYVELGRLWQILLLVGLVLWLFLMIRALIPALKRKDENRHLLTLFIIASLAIAFFYAAGLMYGRQTHMAIAEYWRWWVVHLWVEGFFEVFATVVAAFLFCRLGLLRIQSATVSVLFSTIIFLSGGILGTFHHLYFSATPTAVLALGATFSALEIVPLVLIGMEAYHNYKLSKSTDWIEAYKWPIYCFIAMCFWNFLGAGIFGFAINPPIALYYLQGLNTTAVHGHAALFGVYGILGIGLMLFCLRGLYPDYKWNDKLIGTAFWMINIGLFLMVTVSVLPIGILQAHESITNAYWSARSAEFMQQDHMQLIRWMRMPGDLLLGVGELLLVVFIFGLQFGWSRKGTR</sequence>
<gene>
    <name evidence="3" type="ORF">HMPREF3185_00712</name>
</gene>
<dbReference type="AlphaFoldDB" id="A0A134BAK9"/>
<dbReference type="GO" id="GO:0009060">
    <property type="term" value="P:aerobic respiration"/>
    <property type="evidence" value="ECO:0007669"/>
    <property type="project" value="InterPro"/>
</dbReference>
<dbReference type="Proteomes" id="UP000070224">
    <property type="component" value="Unassembled WGS sequence"/>
</dbReference>
<accession>A0A134BAK9</accession>
<dbReference type="InterPro" id="IPR054309">
    <property type="entry name" value="NorB_cytochrome_c-like"/>
</dbReference>
<evidence type="ECO:0000313" key="4">
    <source>
        <dbReference type="Proteomes" id="UP000070224"/>
    </source>
</evidence>
<dbReference type="Gene3D" id="1.20.210.10">
    <property type="entry name" value="Cytochrome c oxidase-like, subunit I domain"/>
    <property type="match status" value="1"/>
</dbReference>